<dbReference type="InterPro" id="IPR027417">
    <property type="entry name" value="P-loop_NTPase"/>
</dbReference>
<feature type="repeat" description="WD" evidence="3">
    <location>
        <begin position="1523"/>
        <end position="1556"/>
    </location>
</feature>
<evidence type="ECO:0000256" key="1">
    <source>
        <dbReference type="ARBA" id="ARBA00022574"/>
    </source>
</evidence>
<dbReference type="InterPro" id="IPR015943">
    <property type="entry name" value="WD40/YVTN_repeat-like_dom_sf"/>
</dbReference>
<feature type="repeat" description="WD" evidence="3">
    <location>
        <begin position="1038"/>
        <end position="1077"/>
    </location>
</feature>
<dbReference type="InterPro" id="IPR011047">
    <property type="entry name" value="Quinoprotein_ADH-like_sf"/>
</dbReference>
<keyword evidence="2" id="KW-0677">Repeat</keyword>
<dbReference type="PROSITE" id="PS00678">
    <property type="entry name" value="WD_REPEATS_1"/>
    <property type="match status" value="4"/>
</dbReference>
<dbReference type="PRINTS" id="PR00320">
    <property type="entry name" value="GPROTEINBRPT"/>
</dbReference>
<dbReference type="PROSITE" id="PS50082">
    <property type="entry name" value="WD_REPEATS_2"/>
    <property type="match status" value="14"/>
</dbReference>
<feature type="repeat" description="WD" evidence="3">
    <location>
        <begin position="1166"/>
        <end position="1201"/>
    </location>
</feature>
<dbReference type="InterPro" id="IPR036322">
    <property type="entry name" value="WD40_repeat_dom_sf"/>
</dbReference>
<gene>
    <name evidence="6" type="ORF">EDB92DRAFT_1855060</name>
</gene>
<feature type="repeat" description="WD" evidence="3">
    <location>
        <begin position="996"/>
        <end position="1026"/>
    </location>
</feature>
<dbReference type="Pfam" id="PF24883">
    <property type="entry name" value="NPHP3_N"/>
    <property type="match status" value="1"/>
</dbReference>
<comment type="caution">
    <text evidence="6">The sequence shown here is derived from an EMBL/GenBank/DDBJ whole genome shotgun (WGS) entry which is preliminary data.</text>
</comment>
<evidence type="ECO:0000256" key="3">
    <source>
        <dbReference type="PROSITE-ProRule" id="PRU00221"/>
    </source>
</evidence>
<feature type="repeat" description="WD" evidence="3">
    <location>
        <begin position="1570"/>
        <end position="1602"/>
    </location>
</feature>
<evidence type="ECO:0000256" key="2">
    <source>
        <dbReference type="ARBA" id="ARBA00022737"/>
    </source>
</evidence>
<feature type="repeat" description="WD" evidence="3">
    <location>
        <begin position="1080"/>
        <end position="1121"/>
    </location>
</feature>
<feature type="repeat" description="WD" evidence="3">
    <location>
        <begin position="1123"/>
        <end position="1164"/>
    </location>
</feature>
<feature type="domain" description="NACHT" evidence="5">
    <location>
        <begin position="370"/>
        <end position="516"/>
    </location>
</feature>
<feature type="repeat" description="WD" evidence="3">
    <location>
        <begin position="1480"/>
        <end position="1521"/>
    </location>
</feature>
<evidence type="ECO:0000256" key="4">
    <source>
        <dbReference type="SAM" id="MobiDB-lite"/>
    </source>
</evidence>
<name>A0AAD4LIK5_9AGAM</name>
<feature type="repeat" description="WD" evidence="3">
    <location>
        <begin position="1263"/>
        <end position="1304"/>
    </location>
</feature>
<dbReference type="CDD" id="cd00200">
    <property type="entry name" value="WD40"/>
    <property type="match status" value="2"/>
</dbReference>
<dbReference type="InterPro" id="IPR001680">
    <property type="entry name" value="WD40_rpt"/>
</dbReference>
<dbReference type="Gene3D" id="2.130.10.10">
    <property type="entry name" value="YVTN repeat-like/Quinoprotein amine dehydrogenase"/>
    <property type="match status" value="6"/>
</dbReference>
<feature type="repeat" description="WD" evidence="3">
    <location>
        <begin position="1613"/>
        <end position="1652"/>
    </location>
</feature>
<dbReference type="Proteomes" id="UP001201163">
    <property type="component" value="Unassembled WGS sequence"/>
</dbReference>
<evidence type="ECO:0000313" key="7">
    <source>
        <dbReference type="Proteomes" id="UP001201163"/>
    </source>
</evidence>
<dbReference type="InterPro" id="IPR007111">
    <property type="entry name" value="NACHT_NTPase"/>
</dbReference>
<feature type="region of interest" description="Disordered" evidence="4">
    <location>
        <begin position="115"/>
        <end position="138"/>
    </location>
</feature>
<dbReference type="PROSITE" id="PS50837">
    <property type="entry name" value="NACHT"/>
    <property type="match status" value="1"/>
</dbReference>
<organism evidence="6 7">
    <name type="scientific">Lactarius akahatsu</name>
    <dbReference type="NCBI Taxonomy" id="416441"/>
    <lineage>
        <taxon>Eukaryota</taxon>
        <taxon>Fungi</taxon>
        <taxon>Dikarya</taxon>
        <taxon>Basidiomycota</taxon>
        <taxon>Agaricomycotina</taxon>
        <taxon>Agaricomycetes</taxon>
        <taxon>Russulales</taxon>
        <taxon>Russulaceae</taxon>
        <taxon>Lactarius</taxon>
    </lineage>
</organism>
<reference evidence="6" key="1">
    <citation type="submission" date="2022-01" db="EMBL/GenBank/DDBJ databases">
        <title>Comparative genomics reveals a dynamic genome evolution in the ectomycorrhizal milk-cap (Lactarius) mushrooms.</title>
        <authorList>
            <consortium name="DOE Joint Genome Institute"/>
            <person name="Lebreton A."/>
            <person name="Tang N."/>
            <person name="Kuo A."/>
            <person name="LaButti K."/>
            <person name="Drula E."/>
            <person name="Barry K."/>
            <person name="Clum A."/>
            <person name="Lipzen A."/>
            <person name="Mousain D."/>
            <person name="Ng V."/>
            <person name="Wang R."/>
            <person name="Wang X."/>
            <person name="Dai Y."/>
            <person name="Henrissat B."/>
            <person name="Grigoriev I.V."/>
            <person name="Guerin-Laguette A."/>
            <person name="Yu F."/>
            <person name="Martin F.M."/>
        </authorList>
    </citation>
    <scope>NUCLEOTIDE SEQUENCE</scope>
    <source>
        <strain evidence="6">QP</strain>
    </source>
</reference>
<evidence type="ECO:0000259" key="5">
    <source>
        <dbReference type="PROSITE" id="PS50837"/>
    </source>
</evidence>
<dbReference type="InterPro" id="IPR056884">
    <property type="entry name" value="NPHP3-like_N"/>
</dbReference>
<proteinExistence type="predicted"/>
<dbReference type="PANTHER" id="PTHR19848">
    <property type="entry name" value="WD40 REPEAT PROTEIN"/>
    <property type="match status" value="1"/>
</dbReference>
<accession>A0AAD4LIK5</accession>
<sequence>MASPVLHHFSCVSCQCSDGKLSPRSSSRPSLSYLSSPMRLVRLYGEGKSKQSPSKVTLCFVSVLLDPGAETNTVHAPSLFPRCDSRVKALFPLEYERICAGFKVVLSIVVQRDTKARDKTRGGPGGRDVAPGEDDQGVLFGPQTAPNSFKRSLDALLELIELIPSDWALFETARGTRDALQITCGFMPTDNIEEDIQNLGEQACEVLVHMHQLKPPERFASQTQILTSLLNLVWNAALFAEDCSKPGFREELSEPEARKDILQGFDRQFVRLKRNFLAGKDTYEWNVPYTRKQVASTPAIPSVEETRSELSTIEQEADTLTVTLDEDQKLAEVLNPDFTPTNLNPCCLDWTRRTLLLDIISWFESVTEPNVLWLSGAPGTGKTTIAWSLISELEKQQRSAGEFFFRQNQHTPYQLWTTLAYKMAKFHPAIKREIYKALTRENNVPDLNDIQVAFEELIAGPLKALDTRLSSRGPILLIDGLEQCGRGYAVYKTLLDTLLQWLSLPRHCKLIITSRPQGDITKLFDGKDVKCLELLTGDDADYETNNDMRTYLTHRFSEMRKQDRAIPENWPEYDALSRLAEHASGSFKWAATAVDGIQDAGGDRERHLTTILEGGTTTKFDSLDQYLEEALSMEFDGNSPDAFRATMGTIALSKEPLTLADLEQFLQDRFPSNSGISLEDMCYKLLPIISIEGETKAVKLRHKAYKDYLIDAKRCTGSFHVDQAKAHRNTTISCLKIMQQGLKFNICGLKSSYRRNYEVEDRQSLIEKCISSHLAYACKFWADHLRGVSSTEKRDTEIVNLLRNFLNFHLLYWLEVLSLLSTSNIASKSLLTAAEWLEGTDKDLSLFAADGSRFALTFADVIAESAPHIYISALPFSPPSSLVHKRYRDQFPRTVKVIREDGVKWPAMRFSIPMSNTVYSISIHPDGKKVAAGTGSVNVAVVSVTTGETLCQLGGHGGTVRTVAYSPSGKRIATGCDDRRLRIFESENGVLLFGPFELHSDWIRSIAWSPDGQRIVTGSDDRKVKVVAAETGLVIYDTAFHNDWVRTVVYATDFFISGSDDRTVRIYDAATGAASGEAWTTGQSGYIRAIAISPDNKVLAAGSDDNTIVLYDMDGRSTINQPLKGHTLAIRSLSFSKDGRLLASGSDDCTVRLWNVQTGKKICDPLYGHTSYVSSVRFSPDMKQLISGAEDFTVRSFDMDSLPIWGKFLGGTGPFRAAVSLPDGSSVLACDGFGIWRWNLDDGHVENVMIWQADSGKVLCGPLEGHSDDICALSFSADGKMVASGSDDRKIWVWSAETGQRVCGPMEGHTASIKGVCFSGEKVLGPLEYHRDWIYGIAYSPNGLYLATASDDYSVVIWNVASGERMFQGLTGHGGYLRCVNWSPDSKKIVTAALDNLIRVFDVETGTLVCEPLSGHKSTLTSVAFRSFSSGDEPEVRLGQFTPHIHSISISPANDRIASGGDDGQVVVMDAVTGDYKLGFQPHTDWIRCVTYSPDGSKIATCSDDCTISIWNAEDGERFLGPFDDHTKAVLSIAFSPGGNFLISGSEDSTIRSWDLHPLFSKLNNPLSTYRGHKSAVNAVAYARGGSLIVSGSADAEIAVWEGSVSDRRILQIVGHGGPILSICAFDEKIFSSSEDRTIRVWKLSTGHALISILHAHTGPINAIALSPDGRRIVSASDDASIRIFDSDSGEPCTLPLRLSNRIFSVTVSHDGALIACSDADRTVHVWRANMARRAAWPDSFMRKARGTEFCLVDEQGILADFTLSDDGWLRGSTNEIMCWIPSIYRAGLWTPRTVGILGALETMLDMKNYVHGAKWEQCRAYSFAEKA</sequence>
<dbReference type="InterPro" id="IPR020472">
    <property type="entry name" value="WD40_PAC1"/>
</dbReference>
<dbReference type="Pfam" id="PF00400">
    <property type="entry name" value="WD40"/>
    <property type="match status" value="16"/>
</dbReference>
<dbReference type="SUPFAM" id="SSF50978">
    <property type="entry name" value="WD40 repeat-like"/>
    <property type="match status" value="2"/>
</dbReference>
<dbReference type="Gene3D" id="3.40.50.300">
    <property type="entry name" value="P-loop containing nucleotide triphosphate hydrolases"/>
    <property type="match status" value="1"/>
</dbReference>
<feature type="repeat" description="WD" evidence="3">
    <location>
        <begin position="1654"/>
        <end position="1695"/>
    </location>
</feature>
<dbReference type="InterPro" id="IPR019775">
    <property type="entry name" value="WD40_repeat_CS"/>
</dbReference>
<evidence type="ECO:0000313" key="6">
    <source>
        <dbReference type="EMBL" id="KAH8993139.1"/>
    </source>
</evidence>
<keyword evidence="7" id="KW-1185">Reference proteome</keyword>
<keyword evidence="1 3" id="KW-0853">WD repeat</keyword>
<dbReference type="SMART" id="SM00320">
    <property type="entry name" value="WD40"/>
    <property type="match status" value="17"/>
</dbReference>
<feature type="repeat" description="WD" evidence="3">
    <location>
        <begin position="1327"/>
        <end position="1368"/>
    </location>
</feature>
<dbReference type="PANTHER" id="PTHR19848:SF8">
    <property type="entry name" value="F-BOX AND WD REPEAT DOMAIN CONTAINING 7"/>
    <property type="match status" value="1"/>
</dbReference>
<dbReference type="PROSITE" id="PS50294">
    <property type="entry name" value="WD_REPEATS_REGION"/>
    <property type="match status" value="12"/>
</dbReference>
<dbReference type="SUPFAM" id="SSF50998">
    <property type="entry name" value="Quinoprotein alcohol dehydrogenase-like"/>
    <property type="match status" value="1"/>
</dbReference>
<dbReference type="SUPFAM" id="SSF52540">
    <property type="entry name" value="P-loop containing nucleoside triphosphate hydrolases"/>
    <property type="match status" value="1"/>
</dbReference>
<dbReference type="EMBL" id="JAKELL010000019">
    <property type="protein sequence ID" value="KAH8993139.1"/>
    <property type="molecule type" value="Genomic_DNA"/>
</dbReference>
<feature type="repeat" description="WD" evidence="3">
    <location>
        <begin position="1370"/>
        <end position="1411"/>
    </location>
</feature>
<feature type="repeat" description="WD" evidence="3">
    <location>
        <begin position="953"/>
        <end position="989"/>
    </location>
</feature>
<protein>
    <recommendedName>
        <fullName evidence="5">NACHT domain-containing protein</fullName>
    </recommendedName>
</protein>